<evidence type="ECO:0000313" key="2">
    <source>
        <dbReference type="EMBL" id="MDP9895369.1"/>
    </source>
</evidence>
<organism evidence="2 3">
    <name type="scientific">Variovorax boronicumulans</name>
    <dbReference type="NCBI Taxonomy" id="436515"/>
    <lineage>
        <taxon>Bacteria</taxon>
        <taxon>Pseudomonadati</taxon>
        <taxon>Pseudomonadota</taxon>
        <taxon>Betaproteobacteria</taxon>
        <taxon>Burkholderiales</taxon>
        <taxon>Comamonadaceae</taxon>
        <taxon>Variovorax</taxon>
    </lineage>
</organism>
<keyword evidence="1" id="KW-1133">Transmembrane helix</keyword>
<sequence>MPDLKTAALYVLTVLVVVMGLATWGYRTQLKATSFALATQSTAIVQQNLAAAALLKTRTAERDAKQAELNKRAEAQEKTDGKAVAQIGADDKLQRAAPVRVRVQNCTSDAGGGGGSAAGGAAATTEAGAADPSSASGVLSKAAAGRLADALNEVETMSAAYASCRARLLP</sequence>
<dbReference type="RefSeq" id="WP_307686080.1">
    <property type="nucleotide sequence ID" value="NZ_JAUSRD010000012.1"/>
</dbReference>
<evidence type="ECO:0000313" key="3">
    <source>
        <dbReference type="Proteomes" id="UP001242045"/>
    </source>
</evidence>
<accession>A0AAW8D560</accession>
<keyword evidence="1" id="KW-0812">Transmembrane</keyword>
<dbReference type="EMBL" id="JAUSRD010000012">
    <property type="protein sequence ID" value="MDP9895369.1"/>
    <property type="molecule type" value="Genomic_DNA"/>
</dbReference>
<name>A0AAW8D560_9BURK</name>
<comment type="caution">
    <text evidence="2">The sequence shown here is derived from an EMBL/GenBank/DDBJ whole genome shotgun (WGS) entry which is preliminary data.</text>
</comment>
<dbReference type="GO" id="GO:0006508">
    <property type="term" value="P:proteolysis"/>
    <property type="evidence" value="ECO:0007669"/>
    <property type="project" value="UniProtKB-KW"/>
</dbReference>
<protein>
    <submittedName>
        <fullName evidence="2">Membrane protein implicated in regulation of membrane protease activity</fullName>
    </submittedName>
</protein>
<keyword evidence="2" id="KW-0378">Hydrolase</keyword>
<dbReference type="Proteomes" id="UP001242045">
    <property type="component" value="Unassembled WGS sequence"/>
</dbReference>
<keyword evidence="2" id="KW-0645">Protease</keyword>
<evidence type="ECO:0000256" key="1">
    <source>
        <dbReference type="SAM" id="Phobius"/>
    </source>
</evidence>
<gene>
    <name evidence="2" type="ORF">J2W31_004494</name>
</gene>
<dbReference type="AlphaFoldDB" id="A0AAW8D560"/>
<proteinExistence type="predicted"/>
<reference evidence="2" key="1">
    <citation type="submission" date="2023-07" db="EMBL/GenBank/DDBJ databases">
        <title>Sorghum-associated microbial communities from plants grown in Nebraska, USA.</title>
        <authorList>
            <person name="Schachtman D."/>
        </authorList>
    </citation>
    <scope>NUCLEOTIDE SEQUENCE</scope>
    <source>
        <strain evidence="2">DS3754</strain>
    </source>
</reference>
<dbReference type="GO" id="GO:0008233">
    <property type="term" value="F:peptidase activity"/>
    <property type="evidence" value="ECO:0007669"/>
    <property type="project" value="UniProtKB-KW"/>
</dbReference>
<feature type="transmembrane region" description="Helical" evidence="1">
    <location>
        <begin position="7"/>
        <end position="26"/>
    </location>
</feature>
<keyword evidence="1" id="KW-0472">Membrane</keyword>